<reference evidence="2" key="1">
    <citation type="submission" date="2012-02" db="EMBL/GenBank/DDBJ databases">
        <title>The complete genome of Frateuria aurantia DSM 6220.</title>
        <authorList>
            <consortium name="US DOE Joint Genome Institute (JGI-PGF)"/>
            <person name="Lucas S."/>
            <person name="Copeland A."/>
            <person name="Lapidus A."/>
            <person name="Glavina del Rio T."/>
            <person name="Dalin E."/>
            <person name="Tice H."/>
            <person name="Bruce D."/>
            <person name="Goodwin L."/>
            <person name="Pitluck S."/>
            <person name="Peters L."/>
            <person name="Ovchinnikova G."/>
            <person name="Teshima H."/>
            <person name="Kyrpides N."/>
            <person name="Mavromatis K."/>
            <person name="Ivanova N."/>
            <person name="Brettin T."/>
            <person name="Detter J.C."/>
            <person name="Han C."/>
            <person name="Larimer F."/>
            <person name="Land M."/>
            <person name="Hauser L."/>
            <person name="Markowitz V."/>
            <person name="Cheng J.-F."/>
            <person name="Hugenholtz P."/>
            <person name="Woyke T."/>
            <person name="Wu D."/>
            <person name="Brambilla E."/>
            <person name="Klenk H.-P."/>
            <person name="Eisen J.A."/>
        </authorList>
    </citation>
    <scope>NUCLEOTIDE SEQUENCE</scope>
    <source>
        <strain evidence="2">DSM 6220</strain>
    </source>
</reference>
<dbReference type="NCBIfam" id="TIGR01539">
    <property type="entry name" value="portal_lambda"/>
    <property type="match status" value="1"/>
</dbReference>
<dbReference type="eggNOG" id="COG5511">
    <property type="taxonomic scope" value="Bacteria"/>
</dbReference>
<organism evidence="2 3">
    <name type="scientific">Frateuria aurantia (strain ATCC 33424 / DSM 6220 / KCTC 2777 / LMG 1558 / NBRC 3245 / NCIMB 13370)</name>
    <name type="common">Acetobacter aurantius</name>
    <dbReference type="NCBI Taxonomy" id="767434"/>
    <lineage>
        <taxon>Bacteria</taxon>
        <taxon>Pseudomonadati</taxon>
        <taxon>Pseudomonadota</taxon>
        <taxon>Gammaproteobacteria</taxon>
        <taxon>Lysobacterales</taxon>
        <taxon>Rhodanobacteraceae</taxon>
        <taxon>Frateuria</taxon>
    </lineage>
</organism>
<gene>
    <name evidence="2" type="ordered locus">Fraau_0994</name>
</gene>
<evidence type="ECO:0000256" key="1">
    <source>
        <dbReference type="SAM" id="MobiDB-lite"/>
    </source>
</evidence>
<protein>
    <submittedName>
        <fullName evidence="2">Phage portal protein, lambda family</fullName>
    </submittedName>
</protein>
<dbReference type="HOGENOM" id="CLU_027870_3_0_6"/>
<dbReference type="OrthoDB" id="622132at2"/>
<dbReference type="Proteomes" id="UP000005234">
    <property type="component" value="Chromosome"/>
</dbReference>
<dbReference type="Pfam" id="PF05136">
    <property type="entry name" value="Phage_portal_2"/>
    <property type="match status" value="1"/>
</dbReference>
<evidence type="ECO:0000313" key="2">
    <source>
        <dbReference type="EMBL" id="AFC85458.1"/>
    </source>
</evidence>
<dbReference type="GO" id="GO:0005198">
    <property type="term" value="F:structural molecule activity"/>
    <property type="evidence" value="ECO:0007669"/>
    <property type="project" value="InterPro"/>
</dbReference>
<dbReference type="GO" id="GO:0019068">
    <property type="term" value="P:virion assembly"/>
    <property type="evidence" value="ECO:0007669"/>
    <property type="project" value="InterPro"/>
</dbReference>
<dbReference type="EMBL" id="CP003350">
    <property type="protein sequence ID" value="AFC85458.1"/>
    <property type="molecule type" value="Genomic_DNA"/>
</dbReference>
<dbReference type="InterPro" id="IPR006429">
    <property type="entry name" value="Phage_lambda_portal"/>
</dbReference>
<keyword evidence="3" id="KW-1185">Reference proteome</keyword>
<dbReference type="AlphaFoldDB" id="H8L2J1"/>
<proteinExistence type="predicted"/>
<accession>H8L2J1</accession>
<evidence type="ECO:0000313" key="3">
    <source>
        <dbReference type="Proteomes" id="UP000005234"/>
    </source>
</evidence>
<dbReference type="KEGG" id="fau:Fraau_0994"/>
<dbReference type="STRING" id="767434.Fraau_0994"/>
<sequence>MGMFGKTSIRDRMNKLAVSYLAAGGVKAQGGGGGVETRWRGASRLLRSMVSWVPGVGSPRRDLQRYERHMLVARSRDAMRNHLIGRAAVNRVRTSVVGTGLLCRPSVNAQALGLSEDQADTLNAQLEREFRLWSEDPRECDAEASSNFHQLQSLALVSALTGGDVFVTTPSIEREGAIFSTRLQLIETDRVSNPDGMPDTDNLIEGVAFDNNGAPTHVYVCSGYPYEQKIRTMLTWQKIPVFGAVTGRRRVLQIWCDRDRPGQKRGAPYLAPVLEPLQKLERYSSAELMAAVVSAMFTVFIKKTPEADPASLVQNPLVSMGGHDEADIPVPIPDEPGTVELGEGAVVDLAPGEEPAVVNPARPNAQFDPFFMAIAKEIGAALEQPVEEILMHYSSSYSAARAAMLQAWRYYEMRRWWLVCDFCQPAYELFIDEAVARGRIHLPGYADPAQRRAYTRAIWIGPARGAIDELKEARAAQARIDAGVSTETMETMAMSGESWEEVIQQRGREMERRRQLGLIPPTPKQAPVLQEQE</sequence>
<feature type="region of interest" description="Disordered" evidence="1">
    <location>
        <begin position="507"/>
        <end position="533"/>
    </location>
</feature>
<name>H8L2J1_FRAAD</name>